<dbReference type="OrthoDB" id="75343at2759"/>
<evidence type="ECO:0000256" key="6">
    <source>
        <dbReference type="ARBA" id="ARBA00023128"/>
    </source>
</evidence>
<proteinExistence type="inferred from homology"/>
<dbReference type="PANTHER" id="PTHR14110">
    <property type="entry name" value="MITOCHONDRIAL IMPORT INNER MEMBRANE TRANSLOCASE SUBUNIT TIM22"/>
    <property type="match status" value="1"/>
</dbReference>
<dbReference type="GO" id="GO:0045039">
    <property type="term" value="P:protein insertion into mitochondrial inner membrane"/>
    <property type="evidence" value="ECO:0007669"/>
    <property type="project" value="InterPro"/>
</dbReference>
<evidence type="ECO:0000256" key="2">
    <source>
        <dbReference type="ARBA" id="ARBA00008444"/>
    </source>
</evidence>
<name>C1MMF9_MICPC</name>
<dbReference type="Pfam" id="PF02466">
    <property type="entry name" value="Tim17"/>
    <property type="match status" value="1"/>
</dbReference>
<keyword evidence="5 8" id="KW-1133">Transmembrane helix</keyword>
<dbReference type="GeneID" id="9682361"/>
<evidence type="ECO:0000313" key="9">
    <source>
        <dbReference type="EMBL" id="EEH58567.1"/>
    </source>
</evidence>
<dbReference type="GO" id="GO:0042721">
    <property type="term" value="C:TIM22 mitochondrial import inner membrane insertion complex"/>
    <property type="evidence" value="ECO:0007669"/>
    <property type="project" value="InterPro"/>
</dbReference>
<dbReference type="GO" id="GO:0030943">
    <property type="term" value="F:mitochondrion targeting sequence binding"/>
    <property type="evidence" value="ECO:0007669"/>
    <property type="project" value="TreeGrafter"/>
</dbReference>
<keyword evidence="7 8" id="KW-0472">Membrane</keyword>
<keyword evidence="3 8" id="KW-0812">Transmembrane</keyword>
<keyword evidence="4" id="KW-0999">Mitochondrion inner membrane</keyword>
<protein>
    <submittedName>
        <fullName evidence="9">Mitochondrial protein translocase family</fullName>
    </submittedName>
</protein>
<evidence type="ECO:0000256" key="8">
    <source>
        <dbReference type="SAM" id="Phobius"/>
    </source>
</evidence>
<sequence length="143" mass="15244">MPTQDDMIMQDFMNNCAVKTVLATVMGGFLGAAMGVFFGAFDPMTPTEGEKQTIVQQLKKAGRSTLSKSYSYAKGFAAFGALYSGSECVFEQTRAKHDIYNSAYAGCFTGGVMARSSGPQGMAMGCATMGALSVCMDKFMELH</sequence>
<evidence type="ECO:0000256" key="4">
    <source>
        <dbReference type="ARBA" id="ARBA00022792"/>
    </source>
</evidence>
<dbReference type="RefSeq" id="XP_003056922.1">
    <property type="nucleotide sequence ID" value="XM_003056876.1"/>
</dbReference>
<dbReference type="PANTHER" id="PTHR14110:SF0">
    <property type="entry name" value="MITOCHONDRIAL IMPORT INNER MEMBRANE TRANSLOCASE SUBUNIT TIM22"/>
    <property type="match status" value="1"/>
</dbReference>
<comment type="similarity">
    <text evidence="2">Belongs to the Tim17/Tim22/Tim23 family.</text>
</comment>
<dbReference type="InterPro" id="IPR039175">
    <property type="entry name" value="TIM22"/>
</dbReference>
<dbReference type="STRING" id="564608.C1MMF9"/>
<dbReference type="AlphaFoldDB" id="C1MMF9"/>
<reference evidence="9 10" key="1">
    <citation type="journal article" date="2009" name="Science">
        <title>Green evolution and dynamic adaptations revealed by genomes of the marine picoeukaryotes Micromonas.</title>
        <authorList>
            <person name="Worden A.Z."/>
            <person name="Lee J.H."/>
            <person name="Mock T."/>
            <person name="Rouze P."/>
            <person name="Simmons M.P."/>
            <person name="Aerts A.L."/>
            <person name="Allen A.E."/>
            <person name="Cuvelier M.L."/>
            <person name="Derelle E."/>
            <person name="Everett M.V."/>
            <person name="Foulon E."/>
            <person name="Grimwood J."/>
            <person name="Gundlach H."/>
            <person name="Henrissat B."/>
            <person name="Napoli C."/>
            <person name="McDonald S.M."/>
            <person name="Parker M.S."/>
            <person name="Rombauts S."/>
            <person name="Salamov A."/>
            <person name="Von Dassow P."/>
            <person name="Badger J.H."/>
            <person name="Coutinho P.M."/>
            <person name="Demir E."/>
            <person name="Dubchak I."/>
            <person name="Gentemann C."/>
            <person name="Eikrem W."/>
            <person name="Gready J.E."/>
            <person name="John U."/>
            <person name="Lanier W."/>
            <person name="Lindquist E.A."/>
            <person name="Lucas S."/>
            <person name="Mayer K.F."/>
            <person name="Moreau H."/>
            <person name="Not F."/>
            <person name="Otillar R."/>
            <person name="Panaud O."/>
            <person name="Pangilinan J."/>
            <person name="Paulsen I."/>
            <person name="Piegu B."/>
            <person name="Poliakov A."/>
            <person name="Robbens S."/>
            <person name="Schmutz J."/>
            <person name="Toulza E."/>
            <person name="Wyss T."/>
            <person name="Zelensky A."/>
            <person name="Zhou K."/>
            <person name="Armbrust E.V."/>
            <person name="Bhattacharya D."/>
            <person name="Goodenough U.W."/>
            <person name="Van de Peer Y."/>
            <person name="Grigoriev I.V."/>
        </authorList>
    </citation>
    <scope>NUCLEOTIDE SEQUENCE [LARGE SCALE GENOMIC DNA]</scope>
    <source>
        <strain evidence="9 10">CCMP1545</strain>
    </source>
</reference>
<organism evidence="10">
    <name type="scientific">Micromonas pusilla (strain CCMP1545)</name>
    <name type="common">Picoplanktonic green alga</name>
    <dbReference type="NCBI Taxonomy" id="564608"/>
    <lineage>
        <taxon>Eukaryota</taxon>
        <taxon>Viridiplantae</taxon>
        <taxon>Chlorophyta</taxon>
        <taxon>Mamiellophyceae</taxon>
        <taxon>Mamiellales</taxon>
        <taxon>Mamiellaceae</taxon>
        <taxon>Micromonas</taxon>
    </lineage>
</organism>
<keyword evidence="10" id="KW-1185">Reference proteome</keyword>
<keyword evidence="6" id="KW-0496">Mitochondrion</keyword>
<dbReference type="GO" id="GO:0008320">
    <property type="term" value="F:protein transmembrane transporter activity"/>
    <property type="evidence" value="ECO:0007669"/>
    <property type="project" value="TreeGrafter"/>
</dbReference>
<dbReference type="KEGG" id="mpp:MICPUCDRAFT_25845"/>
<comment type="subcellular location">
    <subcellularLocation>
        <location evidence="1">Mitochondrion inner membrane</location>
        <topology evidence="1">Multi-pass membrane protein</topology>
    </subcellularLocation>
</comment>
<dbReference type="eggNOG" id="KOG3225">
    <property type="taxonomic scope" value="Eukaryota"/>
</dbReference>
<evidence type="ECO:0000256" key="3">
    <source>
        <dbReference type="ARBA" id="ARBA00022692"/>
    </source>
</evidence>
<dbReference type="OMA" id="VNPNMAD"/>
<evidence type="ECO:0000313" key="10">
    <source>
        <dbReference type="Proteomes" id="UP000001876"/>
    </source>
</evidence>
<accession>C1MMF9</accession>
<evidence type="ECO:0000256" key="7">
    <source>
        <dbReference type="ARBA" id="ARBA00023136"/>
    </source>
</evidence>
<feature type="transmembrane region" description="Helical" evidence="8">
    <location>
        <begin position="20"/>
        <end position="41"/>
    </location>
</feature>
<dbReference type="Proteomes" id="UP000001876">
    <property type="component" value="Unassembled WGS sequence"/>
</dbReference>
<evidence type="ECO:0000256" key="5">
    <source>
        <dbReference type="ARBA" id="ARBA00022989"/>
    </source>
</evidence>
<evidence type="ECO:0000256" key="1">
    <source>
        <dbReference type="ARBA" id="ARBA00004448"/>
    </source>
</evidence>
<dbReference type="EMBL" id="GG663737">
    <property type="protein sequence ID" value="EEH58567.1"/>
    <property type="molecule type" value="Genomic_DNA"/>
</dbReference>
<gene>
    <name evidence="9" type="ORF">MICPUCDRAFT_25845</name>
</gene>